<dbReference type="STRING" id="545696.HOLDEFILI_03626"/>
<gene>
    <name evidence="1" type="ORF">HOLDEFILI_03626</name>
</gene>
<protein>
    <submittedName>
        <fullName evidence="1">Uncharacterized protein</fullName>
    </submittedName>
</protein>
<sequence>MYQALGGNMKIKYDKIIKNNRLKRFRLIQDAESSPSKIADPLNRQKITISNLMDMIEYINWVYEHGIKPAKPKMEDNKEISNFDVTMSNLMQMKK</sequence>
<reference evidence="1 2" key="1">
    <citation type="submission" date="2008-12" db="EMBL/GenBank/DDBJ databases">
        <authorList>
            <person name="Fulton L."/>
            <person name="Clifton S."/>
            <person name="Fulton B."/>
            <person name="Xu J."/>
            <person name="Minx P."/>
            <person name="Pepin K.H."/>
            <person name="Johnson M."/>
            <person name="Bhonagiri V."/>
            <person name="Nash W.E."/>
            <person name="Mardis E.R."/>
            <person name="Wilson R.K."/>
        </authorList>
    </citation>
    <scope>NUCLEOTIDE SEQUENCE [LARGE SCALE GENOMIC DNA]</scope>
    <source>
        <strain evidence="1 2">DSM 12042</strain>
    </source>
</reference>
<evidence type="ECO:0000313" key="2">
    <source>
        <dbReference type="Proteomes" id="UP000005950"/>
    </source>
</evidence>
<organism evidence="1 2">
    <name type="scientific">Holdemania filiformis DSM 12042</name>
    <dbReference type="NCBI Taxonomy" id="545696"/>
    <lineage>
        <taxon>Bacteria</taxon>
        <taxon>Bacillati</taxon>
        <taxon>Bacillota</taxon>
        <taxon>Erysipelotrichia</taxon>
        <taxon>Erysipelotrichales</taxon>
        <taxon>Erysipelotrichaceae</taxon>
        <taxon>Holdemania</taxon>
    </lineage>
</organism>
<proteinExistence type="predicted"/>
<name>B9YCR5_9FIRM</name>
<accession>B9YCR5</accession>
<dbReference type="EMBL" id="ACCF01000228">
    <property type="protein sequence ID" value="EEF66243.1"/>
    <property type="molecule type" value="Genomic_DNA"/>
</dbReference>
<dbReference type="Proteomes" id="UP000005950">
    <property type="component" value="Unassembled WGS sequence"/>
</dbReference>
<comment type="caution">
    <text evidence="1">The sequence shown here is derived from an EMBL/GenBank/DDBJ whole genome shotgun (WGS) entry which is preliminary data.</text>
</comment>
<dbReference type="HOGENOM" id="CLU_2369027_0_0_9"/>
<reference evidence="1 2" key="2">
    <citation type="submission" date="2009-02" db="EMBL/GenBank/DDBJ databases">
        <title>Draft genome sequence of Holdemania filiformis DSM 12042.</title>
        <authorList>
            <person name="Sudarsanam P."/>
            <person name="Ley R."/>
            <person name="Guruge J."/>
            <person name="Turnbaugh P.J."/>
            <person name="Mahowald M."/>
            <person name="Liep D."/>
            <person name="Gordon J."/>
        </authorList>
    </citation>
    <scope>NUCLEOTIDE SEQUENCE [LARGE SCALE GENOMIC DNA]</scope>
    <source>
        <strain evidence="1 2">DSM 12042</strain>
    </source>
</reference>
<evidence type="ECO:0000313" key="1">
    <source>
        <dbReference type="EMBL" id="EEF66243.1"/>
    </source>
</evidence>
<dbReference type="AlphaFoldDB" id="B9YCR5"/>